<dbReference type="InterPro" id="IPR012902">
    <property type="entry name" value="N_methyl_site"/>
</dbReference>
<dbReference type="PANTHER" id="PTHR30093:SF7">
    <property type="entry name" value="MSHA MAJOR PILIN SUBUNIT MSHA"/>
    <property type="match status" value="1"/>
</dbReference>
<reference evidence="2" key="1">
    <citation type="submission" date="2018-06" db="EMBL/GenBank/DDBJ databases">
        <authorList>
            <person name="Zhirakovskaya E."/>
        </authorList>
    </citation>
    <scope>NUCLEOTIDE SEQUENCE</scope>
</reference>
<keyword evidence="1" id="KW-0812">Transmembrane</keyword>
<dbReference type="Pfam" id="PF07963">
    <property type="entry name" value="N_methyl"/>
    <property type="match status" value="1"/>
</dbReference>
<feature type="transmembrane region" description="Helical" evidence="1">
    <location>
        <begin position="12"/>
        <end position="33"/>
    </location>
</feature>
<dbReference type="NCBIfam" id="TIGR02532">
    <property type="entry name" value="IV_pilin_GFxxxE"/>
    <property type="match status" value="1"/>
</dbReference>
<dbReference type="EMBL" id="UOFS01000011">
    <property type="protein sequence ID" value="VAW92077.1"/>
    <property type="molecule type" value="Genomic_DNA"/>
</dbReference>
<sequence length="160" mass="16332">MKQFKRANGFTLIELVVVIVILGILAATIVPRFTNLHADARASVVTGMEASVRSATSMYHGVKLALGTTAGVAVPNSRFEGVGVDVTDIFTYPAATAAGITAIVDDAGNDFTVTYTTGTPATTVWSYTGAATAANCQVVYTAAAAAGSPPTIVAITTNCL</sequence>
<evidence type="ECO:0000313" key="2">
    <source>
        <dbReference type="EMBL" id="VAW92077.1"/>
    </source>
</evidence>
<dbReference type="SUPFAM" id="SSF54523">
    <property type="entry name" value="Pili subunits"/>
    <property type="match status" value="1"/>
</dbReference>
<keyword evidence="1" id="KW-1133">Transmembrane helix</keyword>
<proteinExistence type="predicted"/>
<organism evidence="2">
    <name type="scientific">hydrothermal vent metagenome</name>
    <dbReference type="NCBI Taxonomy" id="652676"/>
    <lineage>
        <taxon>unclassified sequences</taxon>
        <taxon>metagenomes</taxon>
        <taxon>ecological metagenomes</taxon>
    </lineage>
</organism>
<protein>
    <recommendedName>
        <fullName evidence="3">MSHA pilin protein MshA</fullName>
    </recommendedName>
</protein>
<dbReference type="PANTHER" id="PTHR30093">
    <property type="entry name" value="GENERAL SECRETION PATHWAY PROTEIN G"/>
    <property type="match status" value="1"/>
</dbReference>
<dbReference type="InterPro" id="IPR045584">
    <property type="entry name" value="Pilin-like"/>
</dbReference>
<dbReference type="Gene3D" id="3.30.700.10">
    <property type="entry name" value="Glycoprotein, Type 4 Pilin"/>
    <property type="match status" value="1"/>
</dbReference>
<keyword evidence="1" id="KW-0472">Membrane</keyword>
<gene>
    <name evidence="2" type="ORF">MNBD_GAMMA22-2335</name>
</gene>
<evidence type="ECO:0000256" key="1">
    <source>
        <dbReference type="SAM" id="Phobius"/>
    </source>
</evidence>
<name>A0A3B0ZXH2_9ZZZZ</name>
<dbReference type="AlphaFoldDB" id="A0A3B0ZXH2"/>
<evidence type="ECO:0008006" key="3">
    <source>
        <dbReference type="Google" id="ProtNLM"/>
    </source>
</evidence>
<accession>A0A3B0ZXH2</accession>